<proteinExistence type="predicted"/>
<accession>A0AAJ5W7Z2</accession>
<evidence type="ECO:0000313" key="2">
    <source>
        <dbReference type="Proteomes" id="UP001214530"/>
    </source>
</evidence>
<gene>
    <name evidence="1" type="ORF">P0Y49_18995</name>
</gene>
<dbReference type="Pfam" id="PF09970">
    <property type="entry name" value="DUF2204"/>
    <property type="match status" value="1"/>
</dbReference>
<sequence>MILEQDFEDFVKLLNKFGVEYMVVGGYAMALHGKPRFTGDLDIWINISEVNAEKLIDVINAFGLGSLGFEKRDFLQPGYITQIGYPPLRIDILNNIDGIEFSDAILNRQKIIIEHDLEVSFIGLQDLLQNKIASGRKQDLKDVKEIRKELPKKKIASKQKRGNRP</sequence>
<dbReference type="InterPro" id="IPR043519">
    <property type="entry name" value="NT_sf"/>
</dbReference>
<evidence type="ECO:0000313" key="1">
    <source>
        <dbReference type="EMBL" id="WEK18866.1"/>
    </source>
</evidence>
<reference evidence="1" key="1">
    <citation type="submission" date="2023-03" db="EMBL/GenBank/DDBJ databases">
        <title>Andean soil-derived lignocellulolytic bacterial consortium as a source of novel taxa and putative plastic-active enzymes.</title>
        <authorList>
            <person name="Diaz-Garcia L."/>
            <person name="Chuvochina M."/>
            <person name="Feuerriegel G."/>
            <person name="Bunk B."/>
            <person name="Sproer C."/>
            <person name="Streit W.R."/>
            <person name="Rodriguez L.M."/>
            <person name="Overmann J."/>
            <person name="Jimenez D.J."/>
        </authorList>
    </citation>
    <scope>NUCLEOTIDE SEQUENCE</scope>
    <source>
        <strain evidence="1">MAG 3858</strain>
    </source>
</reference>
<dbReference type="InterPro" id="IPR018700">
    <property type="entry name" value="DUF2204"/>
</dbReference>
<dbReference type="AlphaFoldDB" id="A0AAJ5W7Z2"/>
<organism evidence="1 2">
    <name type="scientific">Candidatus Pedobacter colombiensis</name>
    <dbReference type="NCBI Taxonomy" id="3121371"/>
    <lineage>
        <taxon>Bacteria</taxon>
        <taxon>Pseudomonadati</taxon>
        <taxon>Bacteroidota</taxon>
        <taxon>Sphingobacteriia</taxon>
        <taxon>Sphingobacteriales</taxon>
        <taxon>Sphingobacteriaceae</taxon>
        <taxon>Pedobacter</taxon>
    </lineage>
</organism>
<dbReference type="SUPFAM" id="SSF81301">
    <property type="entry name" value="Nucleotidyltransferase"/>
    <property type="match status" value="1"/>
</dbReference>
<name>A0AAJ5W7Z2_9SPHI</name>
<dbReference type="EMBL" id="CP119313">
    <property type="protein sequence ID" value="WEK18866.1"/>
    <property type="molecule type" value="Genomic_DNA"/>
</dbReference>
<protein>
    <submittedName>
        <fullName evidence="1">Nucleotidyltransferase</fullName>
    </submittedName>
</protein>
<dbReference type="Proteomes" id="UP001214530">
    <property type="component" value="Chromosome"/>
</dbReference>
<dbReference type="Gene3D" id="3.30.460.40">
    <property type="match status" value="1"/>
</dbReference>